<protein>
    <recommendedName>
        <fullName evidence="3">Lipoprotein</fullName>
    </recommendedName>
</protein>
<gene>
    <name evidence="2" type="ORF">MNBD_ALPHA01-350</name>
</gene>
<evidence type="ECO:0000313" key="2">
    <source>
        <dbReference type="EMBL" id="VAW00417.1"/>
    </source>
</evidence>
<dbReference type="EMBL" id="UOEJ01000134">
    <property type="protein sequence ID" value="VAW00417.1"/>
    <property type="molecule type" value="Genomic_DNA"/>
</dbReference>
<dbReference type="PROSITE" id="PS51257">
    <property type="entry name" value="PROKAR_LIPOPROTEIN"/>
    <property type="match status" value="1"/>
</dbReference>
<dbReference type="PANTHER" id="PTHR33361">
    <property type="entry name" value="GLR0591 PROTEIN"/>
    <property type="match status" value="1"/>
</dbReference>
<feature type="region of interest" description="Disordered" evidence="1">
    <location>
        <begin position="23"/>
        <end position="44"/>
    </location>
</feature>
<name>A0A3B0SHL9_9ZZZZ</name>
<accession>A0A3B0SHL9</accession>
<evidence type="ECO:0008006" key="3">
    <source>
        <dbReference type="Google" id="ProtNLM"/>
    </source>
</evidence>
<evidence type="ECO:0000256" key="1">
    <source>
        <dbReference type="SAM" id="MobiDB-lite"/>
    </source>
</evidence>
<dbReference type="AlphaFoldDB" id="A0A3B0SHL9"/>
<sequence length="619" mass="70359">MKSSLVTTTAVIALLTLSGCGDDQSAQQNTSAQAEKIQPADTEIQQTESERLNARFEEVFMRNVMDSPEFQTYLGIKKDYGKWDVRTEEKAAADHARSIDDLKSLQAEFDYDKLDEATKLSYVLAERALKEQIEGYKWRYHSYPANQMFGWQSAIPSFLINFHRVTSLDDAEAYISRLKGIRATADERMAAMKRNQKKGVLPPKYVFAYVIDDAKNVLKGAPFADGDDSALLADFKKKVAGLKLEDEKLAADLIARAENALITSVQPAYESLIALARAQEAVATTDDGAWKLPDGADFYNYRLRQMTSTDMTASEIHQLGLDEVARIHGEMRDIMKKVNFKGSLQDFFEFTRTDKQFYYPETEEGKQAYLDEAVKLIDIMKGRLDEVFITKPKADLIVKRVEAFREKSAGKAFYNRPAPDGSRPGIYYANLYKMSEMPIYQMEALAYHEGIPGHHMQLAIMQELKDIPKFRKFGGYTAYTEGWGLYSEFLPKEMGFYSDPYSDFGRLAMEIWRACRLVVDTGIHHKKWTREQAIDYLSENTPNPMGDVVKAIERYIVMPGQATAYKIGMIKIQTLRAHARAELGDKFDIRAFHEVILRDGALPLAILEDKVNEWIASLK</sequence>
<dbReference type="Pfam" id="PF05960">
    <property type="entry name" value="DUF885"/>
    <property type="match status" value="1"/>
</dbReference>
<dbReference type="PANTHER" id="PTHR33361:SF16">
    <property type="entry name" value="DUF885 DOMAIN-CONTAINING PROTEIN"/>
    <property type="match status" value="1"/>
</dbReference>
<organism evidence="2">
    <name type="scientific">hydrothermal vent metagenome</name>
    <dbReference type="NCBI Taxonomy" id="652676"/>
    <lineage>
        <taxon>unclassified sequences</taxon>
        <taxon>metagenomes</taxon>
        <taxon>ecological metagenomes</taxon>
    </lineage>
</organism>
<proteinExistence type="predicted"/>
<feature type="compositionally biased region" description="Polar residues" evidence="1">
    <location>
        <begin position="24"/>
        <end position="33"/>
    </location>
</feature>
<dbReference type="InterPro" id="IPR010281">
    <property type="entry name" value="DUF885"/>
</dbReference>
<reference evidence="2" key="1">
    <citation type="submission" date="2018-06" db="EMBL/GenBank/DDBJ databases">
        <authorList>
            <person name="Zhirakovskaya E."/>
        </authorList>
    </citation>
    <scope>NUCLEOTIDE SEQUENCE</scope>
</reference>